<comment type="similarity">
    <text evidence="4">In the C-terminal section; belongs to the radical SAM superfamily. CofH family.</text>
</comment>
<comment type="pathway">
    <text evidence="3">Cofactor biosynthesis; coenzyme F0 biosynthesis.</text>
</comment>
<comment type="cofactor">
    <cofactor evidence="1">
        <name>[4Fe-4S] cluster</name>
        <dbReference type="ChEBI" id="CHEBI:49883"/>
    </cofactor>
</comment>
<dbReference type="HAMAP" id="MF_01612">
    <property type="entry name" value="FO_synth_sub2"/>
    <property type="match status" value="1"/>
</dbReference>
<evidence type="ECO:0000259" key="18">
    <source>
        <dbReference type="PROSITE" id="PS51918"/>
    </source>
</evidence>
<proteinExistence type="inferred from homology"/>
<evidence type="ECO:0000256" key="4">
    <source>
        <dbReference type="ARBA" id="ARBA00010051"/>
    </source>
</evidence>
<evidence type="ECO:0000256" key="13">
    <source>
        <dbReference type="ARBA" id="ARBA00023004"/>
    </source>
</evidence>
<dbReference type="InterPro" id="IPR020050">
    <property type="entry name" value="FO_synthase_su2"/>
</dbReference>
<dbReference type="Pfam" id="PF19288">
    <property type="entry name" value="CofH_C"/>
    <property type="match status" value="1"/>
</dbReference>
<evidence type="ECO:0000256" key="10">
    <source>
        <dbReference type="ARBA" id="ARBA00022679"/>
    </source>
</evidence>
<evidence type="ECO:0000313" key="19">
    <source>
        <dbReference type="EMBL" id="AQZ96487.1"/>
    </source>
</evidence>
<dbReference type="InterPro" id="IPR045567">
    <property type="entry name" value="CofH/MnqC-like_C"/>
</dbReference>
<protein>
    <recommendedName>
        <fullName evidence="8">FO synthase</fullName>
        <ecNumber evidence="7">2.5.1.147</ecNumber>
        <ecNumber evidence="6">4.3.1.32</ecNumber>
    </recommendedName>
</protein>
<dbReference type="InterPro" id="IPR019940">
    <property type="entry name" value="CofH_family"/>
</dbReference>
<dbReference type="InterPro" id="IPR019939">
    <property type="entry name" value="CofG_family"/>
</dbReference>
<dbReference type="STRING" id="1931241.BVH74_17775"/>
<dbReference type="PROSITE" id="PS51918">
    <property type="entry name" value="RADICAL_SAM"/>
    <property type="match status" value="2"/>
</dbReference>
<evidence type="ECO:0000256" key="12">
    <source>
        <dbReference type="ARBA" id="ARBA00022723"/>
    </source>
</evidence>
<dbReference type="UniPathway" id="UPA00072"/>
<dbReference type="CDD" id="cd01335">
    <property type="entry name" value="Radical_SAM"/>
    <property type="match status" value="2"/>
</dbReference>
<dbReference type="EC" id="4.3.1.32" evidence="6"/>
<evidence type="ECO:0000256" key="6">
    <source>
        <dbReference type="ARBA" id="ARBA00012126"/>
    </source>
</evidence>
<dbReference type="GO" id="GO:0044689">
    <property type="term" value="F:7,8-didemethyl-8-hydroxy-5-deazariboflavin synthase activity"/>
    <property type="evidence" value="ECO:0007669"/>
    <property type="project" value="UniProtKB-EC"/>
</dbReference>
<dbReference type="GO" id="GO:0046872">
    <property type="term" value="F:metal ion binding"/>
    <property type="evidence" value="ECO:0007669"/>
    <property type="project" value="UniProtKB-KW"/>
</dbReference>
<name>A0A1V0B996_9GAMM</name>
<dbReference type="NCBIfam" id="NF005609">
    <property type="entry name" value="PRK07360.1"/>
    <property type="match status" value="1"/>
</dbReference>
<dbReference type="HAMAP" id="MF_01611">
    <property type="entry name" value="FO_synth_sub1"/>
    <property type="match status" value="1"/>
</dbReference>
<dbReference type="InterPro" id="IPR058240">
    <property type="entry name" value="rSAM_sf"/>
</dbReference>
<dbReference type="NCBIfam" id="NF004884">
    <property type="entry name" value="PRK06245.1"/>
    <property type="match status" value="1"/>
</dbReference>
<dbReference type="GO" id="GO:0051539">
    <property type="term" value="F:4 iron, 4 sulfur cluster binding"/>
    <property type="evidence" value="ECO:0007669"/>
    <property type="project" value="UniProtKB-KW"/>
</dbReference>
<feature type="domain" description="Radical SAM core" evidence="18">
    <location>
        <begin position="466"/>
        <end position="704"/>
    </location>
</feature>
<evidence type="ECO:0000256" key="3">
    <source>
        <dbReference type="ARBA" id="ARBA00004712"/>
    </source>
</evidence>
<dbReference type="NCBIfam" id="TIGR00423">
    <property type="entry name" value="CofH family radical SAM protein"/>
    <property type="match status" value="1"/>
</dbReference>
<dbReference type="Pfam" id="PF04055">
    <property type="entry name" value="Radical_SAM"/>
    <property type="match status" value="2"/>
</dbReference>
<evidence type="ECO:0000256" key="1">
    <source>
        <dbReference type="ARBA" id="ARBA00001966"/>
    </source>
</evidence>
<comment type="similarity">
    <text evidence="5">In the N-terminal section; belongs to the radical SAM superfamily. CofG family.</text>
</comment>
<comment type="catalytic activity">
    <reaction evidence="17">
        <text>5-amino-5-(4-hydroxybenzyl)-6-(D-ribitylimino)-5,6-dihydrouracil + S-adenosyl-L-methionine = 7,8-didemethyl-8-hydroxy-5-deazariboflavin + 5'-deoxyadenosine + L-methionine + NH4(+) + H(+)</text>
        <dbReference type="Rhea" id="RHEA:55204"/>
        <dbReference type="ChEBI" id="CHEBI:15378"/>
        <dbReference type="ChEBI" id="CHEBI:17319"/>
        <dbReference type="ChEBI" id="CHEBI:28938"/>
        <dbReference type="ChEBI" id="CHEBI:57844"/>
        <dbReference type="ChEBI" id="CHEBI:59789"/>
        <dbReference type="ChEBI" id="CHEBI:59904"/>
        <dbReference type="ChEBI" id="CHEBI:85936"/>
        <dbReference type="EC" id="4.3.1.32"/>
    </reaction>
</comment>
<dbReference type="GO" id="GO:0141093">
    <property type="term" value="F:5-amino-6-(D-ribitylamino)uracil--L-tyrosine 4-hydroxyphenyl transferase activity"/>
    <property type="evidence" value="ECO:0007669"/>
    <property type="project" value="UniProtKB-EC"/>
</dbReference>
<comment type="function">
    <text evidence="2">Catalyzes the radical-mediated synthesis of 7,8-didemethyl-8-hydroxy-5-deazariboflavin (FO) from 5-amino-6-(D-ribitylamino)uracil and L-tyrosine.</text>
</comment>
<dbReference type="SFLD" id="SFLDG01389">
    <property type="entry name" value="menaquinone_synthsis_involved"/>
    <property type="match status" value="1"/>
</dbReference>
<dbReference type="InterPro" id="IPR007197">
    <property type="entry name" value="rSAM"/>
</dbReference>
<evidence type="ECO:0000256" key="2">
    <source>
        <dbReference type="ARBA" id="ARBA00003692"/>
    </source>
</evidence>
<keyword evidence="12" id="KW-0479">Metal-binding</keyword>
<sequence length="809" mass="88456">METVGTLLNQLRQDVRLGRDELMLLGEKAPLSALMACAQELTLAGHGQLVGYSRKVFIPLTRLCRNTCGYCTFATSPKKLTSAYLSPDEVLEIARAGAAQGCHEALFTLGERPELRYQQARQALAELGYATTLEYLAAMADLVYHETGLLPHINPGTMHPHEVVPLHAVSASLGIMLETTAQRLCEPGGAHWNCPDKHPQVRLDTLRSAGQQGAPITSGLLIGIGETRTERLEALLELRSLQEQYGHLQELIIQNFRAKPGTRMASAGEPDLDEQLWTIAMARLAFGSQMSIQAPPNLRPEALGQLLSAGVNDWGGISPVTLDHVNPEAAWPQIEQLAVETARSGRHLLQRLPLVPAFVREVDRWAAPEMARAIRRNSDSRGYARGEQWYPGSGKPLPVGAAHRLLNGLGPASTNLQITDILARAANHQRLTEQDIVTLFQAEGADLQAIFHQADALRQASCGDNVTFVNNCNINYTNICLFRCGFCAFAKGRTANQLRGPAYLLTPQQVAERAKEAWQQGAREVCMQGGIHPAFTGETYLSLVKAVKEVVPDMHVHAFSPLEIKQGAQTLGLSLHDYLQQLYDAGLRTLPGTAAEILDDPVRARLCSDKLSTQEWLEVMRTAHRCGIRSTATIMFGHLDTPQNWARHLLAIHDLQAQTGGFTEFVPLPFVHMESPIWHKGLARSGPTLRECLLMHAVSRLVLDSVLPNIQTSWVKMGNDGAALCLQVGANDLGGTLMYESITRAAGGNNGQLQTPSSLHVISSRCGRTLQQRDTLYRPISPALPPLTMSLTQNIPLVDCTLAVATRQS</sequence>
<dbReference type="PANTHER" id="PTHR43076">
    <property type="entry name" value="FO SYNTHASE (COFH)"/>
    <property type="match status" value="1"/>
</dbReference>
<accession>A0A1V0B996</accession>
<keyword evidence="15" id="KW-0456">Lyase</keyword>
<dbReference type="SUPFAM" id="SSF102114">
    <property type="entry name" value="Radical SAM enzymes"/>
    <property type="match status" value="2"/>
</dbReference>
<evidence type="ECO:0000256" key="7">
    <source>
        <dbReference type="ARBA" id="ARBA00012289"/>
    </source>
</evidence>
<evidence type="ECO:0000256" key="15">
    <source>
        <dbReference type="ARBA" id="ARBA00023239"/>
    </source>
</evidence>
<dbReference type="SFLD" id="SFLDF00343">
    <property type="entry name" value="aminofutalosine_synthase_(mqnE"/>
    <property type="match status" value="1"/>
</dbReference>
<dbReference type="PANTHER" id="PTHR43076:SF1">
    <property type="entry name" value="LIPOYL SYNTHASE 2"/>
    <property type="match status" value="1"/>
</dbReference>
<dbReference type="EMBL" id="CP020100">
    <property type="protein sequence ID" value="AQZ96487.1"/>
    <property type="molecule type" value="Genomic_DNA"/>
</dbReference>
<evidence type="ECO:0000256" key="5">
    <source>
        <dbReference type="ARBA" id="ARBA00010826"/>
    </source>
</evidence>
<dbReference type="SMART" id="SM00729">
    <property type="entry name" value="Elp3"/>
    <property type="match status" value="2"/>
</dbReference>
<keyword evidence="9" id="KW-0004">4Fe-4S</keyword>
<keyword evidence="20" id="KW-1185">Reference proteome</keyword>
<keyword evidence="13" id="KW-0408">Iron</keyword>
<evidence type="ECO:0000256" key="17">
    <source>
        <dbReference type="ARBA" id="ARBA00048974"/>
    </source>
</evidence>
<reference evidence="19 20" key="1">
    <citation type="submission" date="2017-03" db="EMBL/GenBank/DDBJ databases">
        <title>Complete genome sequence of the novel DNRA strain Pseudomonas sp. S-6-2 isolated from Chinese polluted river sediment. Journal of Biotechnology.</title>
        <authorList>
            <person name="Li J."/>
            <person name="Xiang F."/>
            <person name="Wang L."/>
            <person name="Xi L."/>
            <person name="Liu J."/>
        </authorList>
    </citation>
    <scope>NUCLEOTIDE SEQUENCE [LARGE SCALE GENOMIC DNA]</scope>
    <source>
        <strain evidence="19 20">S-6-2</strain>
    </source>
</reference>
<dbReference type="EC" id="2.5.1.147" evidence="7"/>
<feature type="domain" description="Radical SAM core" evidence="18">
    <location>
        <begin position="50"/>
        <end position="295"/>
    </location>
</feature>
<dbReference type="NCBIfam" id="TIGR03550">
    <property type="entry name" value="F420_cofG"/>
    <property type="match status" value="1"/>
</dbReference>
<keyword evidence="14" id="KW-0411">Iron-sulfur</keyword>
<dbReference type="SFLD" id="SFLDG01064">
    <property type="entry name" value="F420__menaquinone_cofactor_bio"/>
    <property type="match status" value="2"/>
</dbReference>
<dbReference type="SFLD" id="SFLDS00029">
    <property type="entry name" value="Radical_SAM"/>
    <property type="match status" value="2"/>
</dbReference>
<dbReference type="Proteomes" id="UP000243488">
    <property type="component" value="Chromosome"/>
</dbReference>
<keyword evidence="10" id="KW-0808">Transferase</keyword>
<evidence type="ECO:0000256" key="14">
    <source>
        <dbReference type="ARBA" id="ARBA00023014"/>
    </source>
</evidence>
<dbReference type="NCBIfam" id="TIGR03551">
    <property type="entry name" value="F420_cofH"/>
    <property type="match status" value="1"/>
</dbReference>
<evidence type="ECO:0000256" key="8">
    <source>
        <dbReference type="ARBA" id="ARBA00022220"/>
    </source>
</evidence>
<organism evidence="19 20">
    <name type="scientific">Halopseudomonas phragmitis</name>
    <dbReference type="NCBI Taxonomy" id="1931241"/>
    <lineage>
        <taxon>Bacteria</taxon>
        <taxon>Pseudomonadati</taxon>
        <taxon>Pseudomonadota</taxon>
        <taxon>Gammaproteobacteria</taxon>
        <taxon>Pseudomonadales</taxon>
        <taxon>Pseudomonadaceae</taxon>
        <taxon>Halopseudomonas</taxon>
    </lineage>
</organism>
<comment type="catalytic activity">
    <reaction evidence="16">
        <text>5-amino-6-(D-ribitylamino)uracil + L-tyrosine + S-adenosyl-L-methionine = 5-amino-5-(4-hydroxybenzyl)-6-(D-ribitylimino)-5,6-dihydrouracil + 2-iminoacetate + 5'-deoxyadenosine + L-methionine + H(+)</text>
        <dbReference type="Rhea" id="RHEA:55200"/>
        <dbReference type="ChEBI" id="CHEBI:15378"/>
        <dbReference type="ChEBI" id="CHEBI:15934"/>
        <dbReference type="ChEBI" id="CHEBI:17319"/>
        <dbReference type="ChEBI" id="CHEBI:57844"/>
        <dbReference type="ChEBI" id="CHEBI:58315"/>
        <dbReference type="ChEBI" id="CHEBI:59789"/>
        <dbReference type="ChEBI" id="CHEBI:77846"/>
        <dbReference type="ChEBI" id="CHEBI:85936"/>
        <dbReference type="EC" id="2.5.1.147"/>
    </reaction>
</comment>
<evidence type="ECO:0000313" key="20">
    <source>
        <dbReference type="Proteomes" id="UP000243488"/>
    </source>
</evidence>
<dbReference type="Gene3D" id="3.20.20.70">
    <property type="entry name" value="Aldolase class I"/>
    <property type="match status" value="2"/>
</dbReference>
<dbReference type="AlphaFoldDB" id="A0A1V0B996"/>
<dbReference type="InterPro" id="IPR013785">
    <property type="entry name" value="Aldolase_TIM"/>
</dbReference>
<dbReference type="InterPro" id="IPR006638">
    <property type="entry name" value="Elp3/MiaA/NifB-like_rSAM"/>
</dbReference>
<dbReference type="InterPro" id="IPR034405">
    <property type="entry name" value="F420"/>
</dbReference>
<evidence type="ECO:0000256" key="11">
    <source>
        <dbReference type="ARBA" id="ARBA00022691"/>
    </source>
</evidence>
<dbReference type="SFLD" id="SFLDF00294">
    <property type="entry name" value="7_8-didemethyl-8-hydroxy-5-dea"/>
    <property type="match status" value="1"/>
</dbReference>
<evidence type="ECO:0000256" key="16">
    <source>
        <dbReference type="ARBA" id="ARBA00048468"/>
    </source>
</evidence>
<evidence type="ECO:0000256" key="9">
    <source>
        <dbReference type="ARBA" id="ARBA00022485"/>
    </source>
</evidence>
<keyword evidence="11" id="KW-0949">S-adenosyl-L-methionine</keyword>
<dbReference type="RefSeq" id="WP_080051395.1">
    <property type="nucleotide sequence ID" value="NZ_CP020100.1"/>
</dbReference>
<gene>
    <name evidence="19" type="primary">fbiC</name>
    <name evidence="19" type="ORF">BVH74_17775</name>
</gene>
<dbReference type="KEGG" id="ppha:BVH74_17775"/>
<dbReference type="SFLD" id="SFLDG01388">
    <property type="entry name" value="7_8-didemethyl-8-hydroxy-5-dea"/>
    <property type="match status" value="2"/>
</dbReference>